<reference evidence="1 2" key="1">
    <citation type="submission" date="2019-09" db="EMBL/GenBank/DDBJ databases">
        <title>FDA dAtabase for Regulatory Grade micrObial Sequences (FDA-ARGOS): Supporting development and validation of Infectious Disease Dx tests.</title>
        <authorList>
            <person name="Sciortino C."/>
            <person name="Tallon L."/>
            <person name="Sadzewicz L."/>
            <person name="Vavikolanu K."/>
            <person name="Mehta A."/>
            <person name="Aluvathingal J."/>
            <person name="Nadendla S."/>
            <person name="Nandy P."/>
            <person name="Geyer C."/>
            <person name="Yan Y."/>
            <person name="Sichtig H."/>
        </authorList>
    </citation>
    <scope>NUCLEOTIDE SEQUENCE [LARGE SCALE GENOMIC DNA]</scope>
    <source>
        <strain evidence="1 2">FDAARGOS_664</strain>
    </source>
</reference>
<proteinExistence type="predicted"/>
<organism evidence="1 2">
    <name type="scientific">Cupriavidus pauculus</name>
    <dbReference type="NCBI Taxonomy" id="82633"/>
    <lineage>
        <taxon>Bacteria</taxon>
        <taxon>Pseudomonadati</taxon>
        <taxon>Pseudomonadota</taxon>
        <taxon>Betaproteobacteria</taxon>
        <taxon>Burkholderiales</taxon>
        <taxon>Burkholderiaceae</taxon>
        <taxon>Cupriavidus</taxon>
    </lineage>
</organism>
<dbReference type="InterPro" id="IPR014710">
    <property type="entry name" value="RmlC-like_jellyroll"/>
</dbReference>
<dbReference type="Proteomes" id="UP000322822">
    <property type="component" value="Chromosome 1"/>
</dbReference>
<dbReference type="RefSeq" id="WP_150370963.1">
    <property type="nucleotide sequence ID" value="NZ_CP044065.1"/>
</dbReference>
<dbReference type="EMBL" id="CP044065">
    <property type="protein sequence ID" value="QET00885.1"/>
    <property type="molecule type" value="Genomic_DNA"/>
</dbReference>
<accession>A0A5P2GZZ1</accession>
<evidence type="ECO:0000313" key="2">
    <source>
        <dbReference type="Proteomes" id="UP000322822"/>
    </source>
</evidence>
<dbReference type="AlphaFoldDB" id="A0A5P2GZZ1"/>
<gene>
    <name evidence="1" type="ORF">FOB72_01785</name>
</gene>
<dbReference type="InterPro" id="IPR018490">
    <property type="entry name" value="cNMP-bd_dom_sf"/>
</dbReference>
<protein>
    <recommendedName>
        <fullName evidence="3">Cyclic nucleotide-binding domain-containing protein</fullName>
    </recommendedName>
</protein>
<dbReference type="SUPFAM" id="SSF51206">
    <property type="entry name" value="cAMP-binding domain-like"/>
    <property type="match status" value="1"/>
</dbReference>
<dbReference type="OrthoDB" id="8899768at2"/>
<evidence type="ECO:0000313" key="1">
    <source>
        <dbReference type="EMBL" id="QET00885.1"/>
    </source>
</evidence>
<evidence type="ECO:0008006" key="3">
    <source>
        <dbReference type="Google" id="ProtNLM"/>
    </source>
</evidence>
<name>A0A5P2GZZ1_9BURK</name>
<sequence>MTPSITYLHLLRHTPFFTSLETDQLRWVIAHSREWEVRTGGTIASSRQPGDSDGYWVLLDGGWTLRVGDHAVSSRHADPGKWFDQDLLAAQPFALVATEHSYVMHIARAEMDDMVARGFAFGRHLDAGRSLYRAIAQDAAPAPATQ</sequence>
<dbReference type="Gene3D" id="2.60.120.10">
    <property type="entry name" value="Jelly Rolls"/>
    <property type="match status" value="1"/>
</dbReference>